<gene>
    <name evidence="2" type="ORF">AGR7A_pTi0069</name>
</gene>
<dbReference type="Proteomes" id="UP000192140">
    <property type="component" value="Unassembled WGS sequence"/>
</dbReference>
<organism evidence="2 3">
    <name type="scientific">Agrobacterium deltaense NCPPB 1641</name>
    <dbReference type="NCBI Taxonomy" id="1183425"/>
    <lineage>
        <taxon>Bacteria</taxon>
        <taxon>Pseudomonadati</taxon>
        <taxon>Pseudomonadota</taxon>
        <taxon>Alphaproteobacteria</taxon>
        <taxon>Hyphomicrobiales</taxon>
        <taxon>Rhizobiaceae</taxon>
        <taxon>Rhizobium/Agrobacterium group</taxon>
        <taxon>Agrobacterium</taxon>
    </lineage>
</organism>
<keyword evidence="3" id="KW-1185">Reference proteome</keyword>
<protein>
    <submittedName>
        <fullName evidence="2">Uncharacterized protein</fullName>
    </submittedName>
</protein>
<feature type="region of interest" description="Disordered" evidence="1">
    <location>
        <begin position="1"/>
        <end position="55"/>
    </location>
</feature>
<evidence type="ECO:0000256" key="1">
    <source>
        <dbReference type="SAM" id="MobiDB-lite"/>
    </source>
</evidence>
<feature type="compositionally biased region" description="Basic and acidic residues" evidence="1">
    <location>
        <begin position="13"/>
        <end position="25"/>
    </location>
</feature>
<reference evidence="2" key="1">
    <citation type="submission" date="2016-01" db="EMBL/GenBank/DDBJ databases">
        <authorList>
            <person name="Regsiter A."/>
            <person name="william w."/>
        </authorList>
    </citation>
    <scope>NUCLEOTIDE SEQUENCE</scope>
    <source>
        <strain evidence="2">NCPPB 1641</strain>
    </source>
</reference>
<feature type="compositionally biased region" description="Polar residues" evidence="1">
    <location>
        <begin position="26"/>
        <end position="36"/>
    </location>
</feature>
<dbReference type="AlphaFoldDB" id="A0A1S7UBR7"/>
<accession>A0A1S7UBR7</accession>
<comment type="caution">
    <text evidence="2">The sequence shown here is derived from an EMBL/GenBank/DDBJ whole genome shotgun (WGS) entry which is preliminary data.</text>
</comment>
<dbReference type="EMBL" id="FCNP01000051">
    <property type="protein sequence ID" value="CVI64333.1"/>
    <property type="molecule type" value="Genomic_DNA"/>
</dbReference>
<evidence type="ECO:0000313" key="2">
    <source>
        <dbReference type="EMBL" id="CVI64333.1"/>
    </source>
</evidence>
<name>A0A1S7UBR7_9HYPH</name>
<feature type="compositionally biased region" description="Basic residues" evidence="1">
    <location>
        <begin position="45"/>
        <end position="55"/>
    </location>
</feature>
<evidence type="ECO:0000313" key="3">
    <source>
        <dbReference type="Proteomes" id="UP000192140"/>
    </source>
</evidence>
<sequence length="55" mass="6264">MICHGANYNYFSGEEKTGRKKENPSRRSPNLVTLSLNRPLLNPARRSRKAPPRSP</sequence>
<proteinExistence type="predicted"/>